<name>A0A919KF80_9ACTN</name>
<dbReference type="InterPro" id="IPR000182">
    <property type="entry name" value="GNAT_dom"/>
</dbReference>
<dbReference type="Proteomes" id="UP000619355">
    <property type="component" value="Unassembled WGS sequence"/>
</dbReference>
<dbReference type="GO" id="GO:0008999">
    <property type="term" value="F:protein-N-terminal-alanine acetyltransferase activity"/>
    <property type="evidence" value="ECO:0007669"/>
    <property type="project" value="TreeGrafter"/>
</dbReference>
<evidence type="ECO:0000313" key="3">
    <source>
        <dbReference type="Proteomes" id="UP000619355"/>
    </source>
</evidence>
<reference evidence="3" key="1">
    <citation type="journal article" date="2019" name="Int. J. Syst. Evol. Microbiol.">
        <title>The Global Catalogue of Microorganisms (GCM) 10K type strain sequencing project: providing services to taxonomists for standard genome sequencing and annotation.</title>
        <authorList>
            <consortium name="The Broad Institute Genomics Platform"/>
            <consortium name="The Broad Institute Genome Sequencing Center for Infectious Disease"/>
            <person name="Wu L."/>
            <person name="Ma J."/>
        </authorList>
    </citation>
    <scope>NUCLEOTIDE SEQUENCE [LARGE SCALE GENOMIC DNA]</scope>
    <source>
        <strain evidence="3">JCM 4253</strain>
    </source>
</reference>
<dbReference type="InterPro" id="IPR016181">
    <property type="entry name" value="Acyl_CoA_acyltransferase"/>
</dbReference>
<protein>
    <submittedName>
        <fullName evidence="2">Acetyltransferase</fullName>
    </submittedName>
</protein>
<feature type="domain" description="N-acetyltransferase" evidence="1">
    <location>
        <begin position="204"/>
        <end position="365"/>
    </location>
</feature>
<dbReference type="PANTHER" id="PTHR43441:SF6">
    <property type="entry name" value="N-ACETYLTRANSFERASE DOMAIN-CONTAINING PROTEIN"/>
    <property type="match status" value="1"/>
</dbReference>
<dbReference type="Pfam" id="PF13302">
    <property type="entry name" value="Acetyltransf_3"/>
    <property type="match status" value="1"/>
</dbReference>
<sequence length="365" mass="39036">MRTMSGDQVEAAVASCTATLRAAVDRDWAAVNAAGLEWSCRTTAFHIAEDFLAYASRLAARAQDRLPLAITLPEGTDNAGLLQVIEATGALLAAAVRTAPPGVRAFHPSPFGGADREGSAAMGVAEALLHTHDIARGLGLAHEPPADLAESVLTWLFPHVQPGPEPWPTLLWATGRGELPGRAPVTDWTWYNNLVLPAGRVTLTGIRPAAARDLALGGDGGFDWLDGGPYEGTREACTFLVKAYEAGVHRPEFGVFALVRPEDGRAVGGIGFHGAPDEERRVEIGYDLVAGARGHGYATEALRALTEWALARDDVDTVIATVERDNLPSQRVVSRAGFTRATVEEERTAQDEYDMDAGLLLYLRR</sequence>
<dbReference type="AlphaFoldDB" id="A0A919KF80"/>
<dbReference type="SUPFAM" id="SSF55729">
    <property type="entry name" value="Acyl-CoA N-acyltransferases (Nat)"/>
    <property type="match status" value="1"/>
</dbReference>
<evidence type="ECO:0000313" key="2">
    <source>
        <dbReference type="EMBL" id="GHG69175.1"/>
    </source>
</evidence>
<dbReference type="EMBL" id="BNBF01000025">
    <property type="protein sequence ID" value="GHG69175.1"/>
    <property type="molecule type" value="Genomic_DNA"/>
</dbReference>
<evidence type="ECO:0000259" key="1">
    <source>
        <dbReference type="PROSITE" id="PS51186"/>
    </source>
</evidence>
<accession>A0A919KF80</accession>
<dbReference type="InterPro" id="IPR051908">
    <property type="entry name" value="Ribosomal_N-acetyltransferase"/>
</dbReference>
<dbReference type="Gene3D" id="3.40.630.30">
    <property type="match status" value="1"/>
</dbReference>
<organism evidence="2 3">
    <name type="scientific">Streptomyces capoamus</name>
    <dbReference type="NCBI Taxonomy" id="68183"/>
    <lineage>
        <taxon>Bacteria</taxon>
        <taxon>Bacillati</taxon>
        <taxon>Actinomycetota</taxon>
        <taxon>Actinomycetes</taxon>
        <taxon>Kitasatosporales</taxon>
        <taxon>Streptomycetaceae</taxon>
        <taxon>Streptomyces</taxon>
    </lineage>
</organism>
<dbReference type="PANTHER" id="PTHR43441">
    <property type="entry name" value="RIBOSOMAL-PROTEIN-SERINE ACETYLTRANSFERASE"/>
    <property type="match status" value="1"/>
</dbReference>
<dbReference type="PROSITE" id="PS51186">
    <property type="entry name" value="GNAT"/>
    <property type="match status" value="1"/>
</dbReference>
<dbReference type="CDD" id="cd04301">
    <property type="entry name" value="NAT_SF"/>
    <property type="match status" value="1"/>
</dbReference>
<comment type="caution">
    <text evidence="2">The sequence shown here is derived from an EMBL/GenBank/DDBJ whole genome shotgun (WGS) entry which is preliminary data.</text>
</comment>
<keyword evidence="3" id="KW-1185">Reference proteome</keyword>
<dbReference type="GO" id="GO:0005737">
    <property type="term" value="C:cytoplasm"/>
    <property type="evidence" value="ECO:0007669"/>
    <property type="project" value="TreeGrafter"/>
</dbReference>
<gene>
    <name evidence="2" type="ORF">GCM10018980_63150</name>
</gene>
<dbReference type="GO" id="GO:1990189">
    <property type="term" value="F:protein N-terminal-serine acetyltransferase activity"/>
    <property type="evidence" value="ECO:0007669"/>
    <property type="project" value="TreeGrafter"/>
</dbReference>
<proteinExistence type="predicted"/>